<proteinExistence type="predicted"/>
<dbReference type="Gene3D" id="3.40.640.10">
    <property type="entry name" value="Type I PLP-dependent aspartate aminotransferase-like (Major domain)"/>
    <property type="match status" value="1"/>
</dbReference>
<evidence type="ECO:0000256" key="3">
    <source>
        <dbReference type="ARBA" id="ARBA00022679"/>
    </source>
</evidence>
<sequence length="102" mass="11164">MVHDFNRIMCTYFNEASNIAQAAGLVYLSPDGFKAGQPLVDYYVENARIMVNALTSLSLTVHGGGESYATSLVLSASEVPSLKPSRDSNTFYIRKKTNVLLL</sequence>
<keyword evidence="6" id="KW-1185">Reference proteome</keyword>
<keyword evidence="4" id="KW-0663">Pyridoxal phosphate</keyword>
<keyword evidence="3" id="KW-0808">Transferase</keyword>
<evidence type="ECO:0000256" key="4">
    <source>
        <dbReference type="ARBA" id="ARBA00022898"/>
    </source>
</evidence>
<comment type="cofactor">
    <cofactor evidence="1">
        <name>pyridoxal 5'-phosphate</name>
        <dbReference type="ChEBI" id="CHEBI:597326"/>
    </cofactor>
</comment>
<evidence type="ECO:0000256" key="2">
    <source>
        <dbReference type="ARBA" id="ARBA00022576"/>
    </source>
</evidence>
<dbReference type="PANTHER" id="PTHR43144">
    <property type="entry name" value="AMINOTRANSFERASE"/>
    <property type="match status" value="1"/>
</dbReference>
<evidence type="ECO:0000313" key="6">
    <source>
        <dbReference type="Proteomes" id="UP001367508"/>
    </source>
</evidence>
<dbReference type="InterPro" id="IPR019942">
    <property type="entry name" value="DapL/ALD1"/>
</dbReference>
<dbReference type="Gene3D" id="3.90.1150.10">
    <property type="entry name" value="Aspartate Aminotransferase, domain 1"/>
    <property type="match status" value="1"/>
</dbReference>
<evidence type="ECO:0000313" key="5">
    <source>
        <dbReference type="EMBL" id="KAK7328175.1"/>
    </source>
</evidence>
<protein>
    <submittedName>
        <fullName evidence="5">Uncharacterized protein</fullName>
    </submittedName>
</protein>
<reference evidence="5 6" key="1">
    <citation type="submission" date="2024-01" db="EMBL/GenBank/DDBJ databases">
        <title>The genomes of 5 underutilized Papilionoideae crops provide insights into root nodulation and disease resistanc.</title>
        <authorList>
            <person name="Jiang F."/>
        </authorList>
    </citation>
    <scope>NUCLEOTIDE SEQUENCE [LARGE SCALE GENOMIC DNA]</scope>
    <source>
        <strain evidence="5">LVBAO_FW01</strain>
        <tissue evidence="5">Leaves</tissue>
    </source>
</reference>
<organism evidence="5 6">
    <name type="scientific">Canavalia gladiata</name>
    <name type="common">Sword bean</name>
    <name type="synonym">Dolichos gladiatus</name>
    <dbReference type="NCBI Taxonomy" id="3824"/>
    <lineage>
        <taxon>Eukaryota</taxon>
        <taxon>Viridiplantae</taxon>
        <taxon>Streptophyta</taxon>
        <taxon>Embryophyta</taxon>
        <taxon>Tracheophyta</taxon>
        <taxon>Spermatophyta</taxon>
        <taxon>Magnoliopsida</taxon>
        <taxon>eudicotyledons</taxon>
        <taxon>Gunneridae</taxon>
        <taxon>Pentapetalae</taxon>
        <taxon>rosids</taxon>
        <taxon>fabids</taxon>
        <taxon>Fabales</taxon>
        <taxon>Fabaceae</taxon>
        <taxon>Papilionoideae</taxon>
        <taxon>50 kb inversion clade</taxon>
        <taxon>NPAAA clade</taxon>
        <taxon>indigoferoid/millettioid clade</taxon>
        <taxon>Phaseoleae</taxon>
        <taxon>Canavalia</taxon>
    </lineage>
</organism>
<dbReference type="InterPro" id="IPR015422">
    <property type="entry name" value="PyrdxlP-dep_Trfase_small"/>
</dbReference>
<dbReference type="EMBL" id="JAYMYQ010000005">
    <property type="protein sequence ID" value="KAK7328175.1"/>
    <property type="molecule type" value="Genomic_DNA"/>
</dbReference>
<evidence type="ECO:0000256" key="1">
    <source>
        <dbReference type="ARBA" id="ARBA00001933"/>
    </source>
</evidence>
<name>A0AAN9Q7V8_CANGL</name>
<dbReference type="Proteomes" id="UP001367508">
    <property type="component" value="Unassembled WGS sequence"/>
</dbReference>
<dbReference type="GO" id="GO:0008483">
    <property type="term" value="F:transaminase activity"/>
    <property type="evidence" value="ECO:0007669"/>
    <property type="project" value="UniProtKB-KW"/>
</dbReference>
<comment type="caution">
    <text evidence="5">The sequence shown here is derived from an EMBL/GenBank/DDBJ whole genome shotgun (WGS) entry which is preliminary data.</text>
</comment>
<dbReference type="AlphaFoldDB" id="A0AAN9Q7V8"/>
<gene>
    <name evidence="5" type="ORF">VNO77_22273</name>
</gene>
<dbReference type="InterPro" id="IPR015421">
    <property type="entry name" value="PyrdxlP-dep_Trfase_major"/>
</dbReference>
<accession>A0AAN9Q7V8</accession>
<keyword evidence="2" id="KW-0032">Aminotransferase</keyword>